<dbReference type="PANTHER" id="PTHR21661">
    <property type="entry name" value="EPOXIDE HYDROLASE 1-RELATED"/>
    <property type="match status" value="1"/>
</dbReference>
<dbReference type="EMBL" id="JAVRBK010000006">
    <property type="protein sequence ID" value="KAK5642947.1"/>
    <property type="molecule type" value="Genomic_DNA"/>
</dbReference>
<feature type="transmembrane region" description="Helical" evidence="8">
    <location>
        <begin position="7"/>
        <end position="27"/>
    </location>
</feature>
<feature type="active site" description="Proton donor" evidence="7">
    <location>
        <position position="373"/>
    </location>
</feature>
<dbReference type="InterPro" id="IPR010497">
    <property type="entry name" value="Epoxide_hydro_N"/>
</dbReference>
<feature type="active site" description="Proton acceptor" evidence="7">
    <location>
        <position position="430"/>
    </location>
</feature>
<dbReference type="Gene3D" id="3.40.50.1820">
    <property type="entry name" value="alpha/beta hydrolase"/>
    <property type="match status" value="1"/>
</dbReference>
<dbReference type="Pfam" id="PF06441">
    <property type="entry name" value="EHN"/>
    <property type="match status" value="1"/>
</dbReference>
<evidence type="ECO:0000259" key="9">
    <source>
        <dbReference type="Pfam" id="PF06441"/>
    </source>
</evidence>
<dbReference type="GO" id="GO:0097176">
    <property type="term" value="P:epoxide metabolic process"/>
    <property type="evidence" value="ECO:0007669"/>
    <property type="project" value="TreeGrafter"/>
</dbReference>
<evidence type="ECO:0000256" key="3">
    <source>
        <dbReference type="ARBA" id="ARBA00010088"/>
    </source>
</evidence>
<keyword evidence="11" id="KW-1185">Reference proteome</keyword>
<dbReference type="GO" id="GO:0033961">
    <property type="term" value="F:cis-stilbene-oxide hydrolase activity"/>
    <property type="evidence" value="ECO:0007669"/>
    <property type="project" value="UniProtKB-UniRule"/>
</dbReference>
<dbReference type="PRINTS" id="PR00412">
    <property type="entry name" value="EPOXHYDRLASE"/>
</dbReference>
<evidence type="ECO:0000313" key="11">
    <source>
        <dbReference type="Proteomes" id="UP001329430"/>
    </source>
</evidence>
<dbReference type="InterPro" id="IPR029058">
    <property type="entry name" value="AB_hydrolase_fold"/>
</dbReference>
<keyword evidence="4 6" id="KW-0058">Aromatic hydrocarbons catabolism</keyword>
<dbReference type="EC" id="3.3.2.9" evidence="6"/>
<keyword evidence="8" id="KW-0812">Transmembrane</keyword>
<accession>A0AAN7ZGJ2</accession>
<evidence type="ECO:0000313" key="10">
    <source>
        <dbReference type="EMBL" id="KAK5642947.1"/>
    </source>
</evidence>
<comment type="catalytic activity">
    <reaction evidence="6">
        <text>cis-stilbene oxide + H2O = (1R,2R)-hydrobenzoin</text>
        <dbReference type="Rhea" id="RHEA:23900"/>
        <dbReference type="ChEBI" id="CHEBI:15377"/>
        <dbReference type="ChEBI" id="CHEBI:50004"/>
        <dbReference type="ChEBI" id="CHEBI:50014"/>
        <dbReference type="EC" id="3.3.2.9"/>
    </reaction>
</comment>
<comment type="subcellular location">
    <subcellularLocation>
        <location evidence="6">Endoplasmic reticulum membrane</location>
    </subcellularLocation>
    <subcellularLocation>
        <location evidence="2">Microsome membrane</location>
        <topology evidence="2">Single-pass membrane protein</topology>
    </subcellularLocation>
</comment>
<comment type="caution">
    <text evidence="10">The sequence shown here is derived from an EMBL/GenBank/DDBJ whole genome shotgun (WGS) entry which is preliminary data.</text>
</comment>
<organism evidence="10 11">
    <name type="scientific">Pyrocoelia pectoralis</name>
    <dbReference type="NCBI Taxonomy" id="417401"/>
    <lineage>
        <taxon>Eukaryota</taxon>
        <taxon>Metazoa</taxon>
        <taxon>Ecdysozoa</taxon>
        <taxon>Arthropoda</taxon>
        <taxon>Hexapoda</taxon>
        <taxon>Insecta</taxon>
        <taxon>Pterygota</taxon>
        <taxon>Neoptera</taxon>
        <taxon>Endopterygota</taxon>
        <taxon>Coleoptera</taxon>
        <taxon>Polyphaga</taxon>
        <taxon>Elateriformia</taxon>
        <taxon>Elateroidea</taxon>
        <taxon>Lampyridae</taxon>
        <taxon>Lampyrinae</taxon>
        <taxon>Pyrocoelia</taxon>
    </lineage>
</organism>
<name>A0AAN7ZGJ2_9COLE</name>
<dbReference type="InterPro" id="IPR000639">
    <property type="entry name" value="Epox_hydrolase-like"/>
</dbReference>
<dbReference type="PANTHER" id="PTHR21661:SF35">
    <property type="entry name" value="EPOXIDE HYDROLASE"/>
    <property type="match status" value="1"/>
</dbReference>
<dbReference type="InterPro" id="IPR016292">
    <property type="entry name" value="Epoxide_hydrolase"/>
</dbReference>
<feature type="domain" description="Epoxide hydrolase N-terminal" evidence="9">
    <location>
        <begin position="52"/>
        <end position="161"/>
    </location>
</feature>
<keyword evidence="8" id="KW-1133">Transmembrane helix</keyword>
<evidence type="ECO:0000256" key="4">
    <source>
        <dbReference type="ARBA" id="ARBA00022797"/>
    </source>
</evidence>
<dbReference type="GO" id="GO:0005789">
    <property type="term" value="C:endoplasmic reticulum membrane"/>
    <property type="evidence" value="ECO:0007669"/>
    <property type="project" value="UniProtKB-SubCell"/>
</dbReference>
<comment type="similarity">
    <text evidence="3 6">Belongs to the peptidase S33 family.</text>
</comment>
<reference evidence="10 11" key="1">
    <citation type="journal article" date="2024" name="Insects">
        <title>An Improved Chromosome-Level Genome Assembly of the Firefly Pyrocoelia pectoralis.</title>
        <authorList>
            <person name="Fu X."/>
            <person name="Meyer-Rochow V.B."/>
            <person name="Ballantyne L."/>
            <person name="Zhu X."/>
        </authorList>
    </citation>
    <scope>NUCLEOTIDE SEQUENCE [LARGE SCALE GENOMIC DNA]</scope>
    <source>
        <strain evidence="10">XCY_ONT2</strain>
    </source>
</reference>
<comment type="catalytic activity">
    <reaction evidence="1 6">
        <text>1-(4-methoxyphenyl)-N-methyl-N-[(3-methyloxetan-3-yl)methyl]methanamine + H2O = 2-{[(4-methoxybenzyl)(methyl)amino]methyl}-2-methylpropane-1,3-diol</text>
        <dbReference type="Rhea" id="RHEA:55764"/>
        <dbReference type="ChEBI" id="CHEBI:15377"/>
        <dbReference type="ChEBI" id="CHEBI:139161"/>
        <dbReference type="ChEBI" id="CHEBI:139164"/>
        <dbReference type="EC" id="3.3.2.9"/>
    </reaction>
</comment>
<evidence type="ECO:0000256" key="2">
    <source>
        <dbReference type="ARBA" id="ARBA00004111"/>
    </source>
</evidence>
<comment type="function">
    <text evidence="6">Catalyzes juvenile hormone hydrolysis.</text>
</comment>
<feature type="active site" description="Nucleophile" evidence="7">
    <location>
        <position position="227"/>
    </location>
</feature>
<evidence type="ECO:0000256" key="5">
    <source>
        <dbReference type="ARBA" id="ARBA00022801"/>
    </source>
</evidence>
<gene>
    <name evidence="10" type="ORF">RI129_009114</name>
</gene>
<proteinExistence type="inferred from homology"/>
<evidence type="ECO:0000256" key="8">
    <source>
        <dbReference type="SAM" id="Phobius"/>
    </source>
</evidence>
<dbReference type="AlphaFoldDB" id="A0AAN7ZGJ2"/>
<protein>
    <recommendedName>
        <fullName evidence="6">Epoxide hydrolase</fullName>
        <ecNumber evidence="6">3.3.2.9</ecNumber>
    </recommendedName>
</protein>
<evidence type="ECO:0000256" key="6">
    <source>
        <dbReference type="PIRNR" id="PIRNR001112"/>
    </source>
</evidence>
<keyword evidence="6" id="KW-0256">Endoplasmic reticulum</keyword>
<dbReference type="Proteomes" id="UP001329430">
    <property type="component" value="Chromosome 6"/>
</dbReference>
<evidence type="ECO:0000256" key="1">
    <source>
        <dbReference type="ARBA" id="ARBA00000221"/>
    </source>
</evidence>
<dbReference type="SUPFAM" id="SSF53474">
    <property type="entry name" value="alpha/beta-Hydrolases"/>
    <property type="match status" value="1"/>
</dbReference>
<sequence>MAFFKKVFLLSFTIFTIYLGIKINSLLQLSPLPKLGSEYWGPGKSTKDSDAIRPFKINVPEQVLEVLKIKLSQPRALTPPLEGIQQQYGMNTNLLKEILEFWKTEYNWREREQFLNQYPQFQTKIQGLNIHFLHVKPTKTNGKEVVPLLMLHGWPGSVREFYEVIPLLTTPQEGRDFVFEVIVPSLPGYGFSEASSKPGLGAPQMAAIFKALMQRLGFKRFYIQGGDWGAFIGTYCAILYPETVLGVHSNLCLSQMPMSLIKMLIGSFCPSLVVEDKFKDKMYPLSNIFSHLLIETGYLHLQSTKPDTIGIALGDSPVGLAAYILEKFTTWTNLDWKNREDGGLKTKYTYTNLLDNVMIYWVTGSITTSMRSYAEHFTKKQVESQLDWYPVTVPSACARFPHELLYQSDYILQDKYKTLLQTNDLPTGGHFAAFEEPQMLSNDVWSAVQKFRDLQKKTKSA</sequence>
<keyword evidence="6 8" id="KW-0472">Membrane</keyword>
<keyword evidence="5 6" id="KW-0378">Hydrolase</keyword>
<evidence type="ECO:0000256" key="7">
    <source>
        <dbReference type="PIRSR" id="PIRSR001112-1"/>
    </source>
</evidence>
<dbReference type="PIRSF" id="PIRSF001112">
    <property type="entry name" value="Epoxide_hydrolase"/>
    <property type="match status" value="1"/>
</dbReference>